<dbReference type="AlphaFoldDB" id="A0A016TB58"/>
<evidence type="ECO:0000313" key="2">
    <source>
        <dbReference type="Proteomes" id="UP000024635"/>
    </source>
</evidence>
<proteinExistence type="predicted"/>
<keyword evidence="2" id="KW-1185">Reference proteome</keyword>
<accession>A0A016TB58</accession>
<comment type="caution">
    <text evidence="1">The sequence shown here is derived from an EMBL/GenBank/DDBJ whole genome shotgun (WGS) entry which is preliminary data.</text>
</comment>
<reference evidence="2" key="1">
    <citation type="journal article" date="2015" name="Nat. Genet.">
        <title>The genome and transcriptome of the zoonotic hookworm Ancylostoma ceylanicum identify infection-specific gene families.</title>
        <authorList>
            <person name="Schwarz E.M."/>
            <person name="Hu Y."/>
            <person name="Antoshechkin I."/>
            <person name="Miller M.M."/>
            <person name="Sternberg P.W."/>
            <person name="Aroian R.V."/>
        </authorList>
    </citation>
    <scope>NUCLEOTIDE SEQUENCE</scope>
    <source>
        <strain evidence="2">HY135</strain>
    </source>
</reference>
<protein>
    <submittedName>
        <fullName evidence="1">Uncharacterized protein</fullName>
    </submittedName>
</protein>
<dbReference type="Proteomes" id="UP000024635">
    <property type="component" value="Unassembled WGS sequence"/>
</dbReference>
<evidence type="ECO:0000313" key="1">
    <source>
        <dbReference type="EMBL" id="EYC00189.1"/>
    </source>
</evidence>
<organism evidence="1 2">
    <name type="scientific">Ancylostoma ceylanicum</name>
    <dbReference type="NCBI Taxonomy" id="53326"/>
    <lineage>
        <taxon>Eukaryota</taxon>
        <taxon>Metazoa</taxon>
        <taxon>Ecdysozoa</taxon>
        <taxon>Nematoda</taxon>
        <taxon>Chromadorea</taxon>
        <taxon>Rhabditida</taxon>
        <taxon>Rhabditina</taxon>
        <taxon>Rhabditomorpha</taxon>
        <taxon>Strongyloidea</taxon>
        <taxon>Ancylostomatidae</taxon>
        <taxon>Ancylostomatinae</taxon>
        <taxon>Ancylostoma</taxon>
    </lineage>
</organism>
<gene>
    <name evidence="1" type="primary">Acey_s0117.g659</name>
    <name evidence="1" type="ORF">Y032_0117g659</name>
</gene>
<sequence>MYRVRQKSSDKQKRSLKTHGRGNWKNQWFFSVYDPVISMKKFLFLRFPPLEYNGEKPEAFHHFFVGQSRETVQNPTEYDESLPKIFENEACFLKNVNQASNEKWKGVERRADVNPSRTIKVSILAVFVEIFGRKS</sequence>
<dbReference type="EMBL" id="JARK01001453">
    <property type="protein sequence ID" value="EYC00189.1"/>
    <property type="molecule type" value="Genomic_DNA"/>
</dbReference>
<name>A0A016TB58_9BILA</name>